<evidence type="ECO:0000256" key="5">
    <source>
        <dbReference type="ARBA" id="ARBA00023159"/>
    </source>
</evidence>
<dbReference type="InterPro" id="IPR017930">
    <property type="entry name" value="Myb_dom"/>
</dbReference>
<evidence type="ECO:0000313" key="12">
    <source>
        <dbReference type="EMBL" id="KAF9617199.1"/>
    </source>
</evidence>
<dbReference type="PANTHER" id="PTHR43874:SF19">
    <property type="entry name" value="RESPONSE REGULATOR 23-RELATED"/>
    <property type="match status" value="1"/>
</dbReference>
<keyword evidence="13" id="KW-1185">Reference proteome</keyword>
<dbReference type="GO" id="GO:0000160">
    <property type="term" value="P:phosphorelay signal transduction system"/>
    <property type="evidence" value="ECO:0007669"/>
    <property type="project" value="UniProtKB-KW"/>
</dbReference>
<keyword evidence="4" id="KW-0805">Transcription regulation</keyword>
<dbReference type="Pfam" id="PF00249">
    <property type="entry name" value="Myb_DNA-binding"/>
    <property type="match status" value="1"/>
</dbReference>
<feature type="compositionally biased region" description="Basic and acidic residues" evidence="9">
    <location>
        <begin position="427"/>
        <end position="440"/>
    </location>
</feature>
<keyword evidence="6" id="KW-0804">Transcription</keyword>
<dbReference type="InterPro" id="IPR006447">
    <property type="entry name" value="Myb_dom_plants"/>
</dbReference>
<dbReference type="PANTHER" id="PTHR43874">
    <property type="entry name" value="TWO-COMPONENT RESPONSE REGULATOR"/>
    <property type="match status" value="1"/>
</dbReference>
<evidence type="ECO:0000256" key="6">
    <source>
        <dbReference type="ARBA" id="ARBA00023163"/>
    </source>
</evidence>
<dbReference type="SMART" id="SM00448">
    <property type="entry name" value="REC"/>
    <property type="match status" value="1"/>
</dbReference>
<feature type="domain" description="Response regulatory" evidence="10">
    <location>
        <begin position="21"/>
        <end position="136"/>
    </location>
</feature>
<evidence type="ECO:0000256" key="8">
    <source>
        <dbReference type="PROSITE-ProRule" id="PRU00169"/>
    </source>
</evidence>
<dbReference type="InterPro" id="IPR045279">
    <property type="entry name" value="ARR-like"/>
</dbReference>
<evidence type="ECO:0000313" key="13">
    <source>
        <dbReference type="Proteomes" id="UP000631114"/>
    </source>
</evidence>
<keyword evidence="3" id="KW-0902">Two-component regulatory system</keyword>
<evidence type="ECO:0000256" key="7">
    <source>
        <dbReference type="ARBA" id="ARBA00023242"/>
    </source>
</evidence>
<dbReference type="SUPFAM" id="SSF52172">
    <property type="entry name" value="CheY-like"/>
    <property type="match status" value="1"/>
</dbReference>
<dbReference type="Gene3D" id="3.40.50.2300">
    <property type="match status" value="1"/>
</dbReference>
<gene>
    <name evidence="12" type="ORF">IFM89_035081</name>
</gene>
<dbReference type="FunFam" id="1.10.10.60:FF:000007">
    <property type="entry name" value="Two-component response regulator"/>
    <property type="match status" value="1"/>
</dbReference>
<reference evidence="12 13" key="1">
    <citation type="submission" date="2020-10" db="EMBL/GenBank/DDBJ databases">
        <title>The Coptis chinensis genome and diversification of protoberbering-type alkaloids.</title>
        <authorList>
            <person name="Wang B."/>
            <person name="Shu S."/>
            <person name="Song C."/>
            <person name="Liu Y."/>
        </authorList>
    </citation>
    <scope>NUCLEOTIDE SEQUENCE [LARGE SCALE GENOMIC DNA]</scope>
    <source>
        <strain evidence="12">HL-2020</strain>
        <tissue evidence="12">Leaf</tissue>
    </source>
</reference>
<protein>
    <recommendedName>
        <fullName evidence="14">Two-component response regulator</fullName>
    </recommendedName>
</protein>
<organism evidence="12 13">
    <name type="scientific">Coptis chinensis</name>
    <dbReference type="NCBI Taxonomy" id="261450"/>
    <lineage>
        <taxon>Eukaryota</taxon>
        <taxon>Viridiplantae</taxon>
        <taxon>Streptophyta</taxon>
        <taxon>Embryophyta</taxon>
        <taxon>Tracheophyta</taxon>
        <taxon>Spermatophyta</taxon>
        <taxon>Magnoliopsida</taxon>
        <taxon>Ranunculales</taxon>
        <taxon>Ranunculaceae</taxon>
        <taxon>Coptidoideae</taxon>
        <taxon>Coptis</taxon>
    </lineage>
</organism>
<dbReference type="GO" id="GO:0003677">
    <property type="term" value="F:DNA binding"/>
    <property type="evidence" value="ECO:0007669"/>
    <property type="project" value="InterPro"/>
</dbReference>
<feature type="region of interest" description="Disordered" evidence="9">
    <location>
        <begin position="411"/>
        <end position="457"/>
    </location>
</feature>
<comment type="subcellular location">
    <subcellularLocation>
        <location evidence="1">Nucleus</location>
    </subcellularLocation>
</comment>
<evidence type="ECO:0000259" key="11">
    <source>
        <dbReference type="PROSITE" id="PS51294"/>
    </source>
</evidence>
<name>A0A835M821_9MAGN</name>
<feature type="region of interest" description="Disordered" evidence="9">
    <location>
        <begin position="249"/>
        <end position="276"/>
    </location>
</feature>
<evidence type="ECO:0000256" key="2">
    <source>
        <dbReference type="ARBA" id="ARBA00022553"/>
    </source>
</evidence>
<proteinExistence type="predicted"/>
<evidence type="ECO:0000256" key="1">
    <source>
        <dbReference type="ARBA" id="ARBA00004123"/>
    </source>
</evidence>
<evidence type="ECO:0000256" key="9">
    <source>
        <dbReference type="SAM" id="MobiDB-lite"/>
    </source>
</evidence>
<dbReference type="PROSITE" id="PS51294">
    <property type="entry name" value="HTH_MYB"/>
    <property type="match status" value="1"/>
</dbReference>
<dbReference type="AlphaFoldDB" id="A0A835M821"/>
<evidence type="ECO:0008006" key="14">
    <source>
        <dbReference type="Google" id="ProtNLM"/>
    </source>
</evidence>
<dbReference type="NCBIfam" id="TIGR01557">
    <property type="entry name" value="myb_SHAQKYF"/>
    <property type="match status" value="1"/>
</dbReference>
<sequence length="527" mass="59310">MNVDEVILKKSRRNCFSAGIRVLAVDSDPTCRHVVEIMLKKCEYEVVAVSGAQDALDLLHETQGGFHLVLTDIHMFGINGFQLLEIVKREFKIPVIFMSADENPNLVNRAIGCGALFLLPKPLLLDYIQNLWQHLYCNNPEYYKFILDPQVNLGLEYSFPDSEENQRSDDGKRKMNNDEEGRDQLPTKQNKFRVCWTPELHKKFLAALNTLGLNRAVPKRILELMKVEGLSRGNIASHLQKYRSYLSRVSRDTTENDSDEDNSTGYASSDEDPAIMNTPQENQVEVGQGAYTSPPRMADESLINQQHVGGNPLYGLDAAPSRGSHLSILQTMIQQANLVTQQFLPKTTIEQNYWNLNLQSQDNSAANGSVGVEDVGSFGTWNQAKEFNAPENNYSVENNNVWFEMHPGEVNQMGLNGDDETENNDNSNRDQVGKGKRPMEMEESPPAPQGGPTTTDFMNPFQFQTVPTTQIVEQQRQQHVEPELGGSWHELLQTATSACDFTSLFFNEEDLAVNQACLKPNTLLYVD</sequence>
<evidence type="ECO:0000256" key="4">
    <source>
        <dbReference type="ARBA" id="ARBA00023015"/>
    </source>
</evidence>
<dbReference type="Gene3D" id="1.10.10.60">
    <property type="entry name" value="Homeodomain-like"/>
    <property type="match status" value="1"/>
</dbReference>
<dbReference type="InterPro" id="IPR011006">
    <property type="entry name" value="CheY-like_superfamily"/>
</dbReference>
<dbReference type="OrthoDB" id="21225at2759"/>
<dbReference type="Pfam" id="PF00072">
    <property type="entry name" value="Response_reg"/>
    <property type="match status" value="1"/>
</dbReference>
<dbReference type="InterPro" id="IPR001005">
    <property type="entry name" value="SANT/Myb"/>
</dbReference>
<accession>A0A835M821</accession>
<dbReference type="Proteomes" id="UP000631114">
    <property type="component" value="Unassembled WGS sequence"/>
</dbReference>
<dbReference type="EMBL" id="JADFTS010000003">
    <property type="protein sequence ID" value="KAF9617199.1"/>
    <property type="molecule type" value="Genomic_DNA"/>
</dbReference>
<dbReference type="GO" id="GO:0009736">
    <property type="term" value="P:cytokinin-activated signaling pathway"/>
    <property type="evidence" value="ECO:0007669"/>
    <property type="project" value="InterPro"/>
</dbReference>
<comment type="caution">
    <text evidence="12">The sequence shown here is derived from an EMBL/GenBank/DDBJ whole genome shotgun (WGS) entry which is preliminary data.</text>
</comment>
<feature type="region of interest" description="Disordered" evidence="9">
    <location>
        <begin position="160"/>
        <end position="186"/>
    </location>
</feature>
<keyword evidence="7" id="KW-0539">Nucleus</keyword>
<feature type="modified residue" description="4-aspartylphosphate" evidence="8">
    <location>
        <position position="72"/>
    </location>
</feature>
<dbReference type="PROSITE" id="PS50110">
    <property type="entry name" value="RESPONSE_REGULATORY"/>
    <property type="match status" value="1"/>
</dbReference>
<dbReference type="SUPFAM" id="SSF46689">
    <property type="entry name" value="Homeodomain-like"/>
    <property type="match status" value="1"/>
</dbReference>
<evidence type="ECO:0000259" key="10">
    <source>
        <dbReference type="PROSITE" id="PS50110"/>
    </source>
</evidence>
<feature type="compositionally biased region" description="Basic and acidic residues" evidence="9">
    <location>
        <begin position="164"/>
        <end position="185"/>
    </location>
</feature>
<keyword evidence="2 8" id="KW-0597">Phosphoprotein</keyword>
<keyword evidence="5" id="KW-0010">Activator</keyword>
<dbReference type="InterPro" id="IPR009057">
    <property type="entry name" value="Homeodomain-like_sf"/>
</dbReference>
<dbReference type="InterPro" id="IPR001789">
    <property type="entry name" value="Sig_transdc_resp-reg_receiver"/>
</dbReference>
<evidence type="ECO:0000256" key="3">
    <source>
        <dbReference type="ARBA" id="ARBA00023012"/>
    </source>
</evidence>
<dbReference type="GO" id="GO:0005634">
    <property type="term" value="C:nucleus"/>
    <property type="evidence" value="ECO:0007669"/>
    <property type="project" value="UniProtKB-SubCell"/>
</dbReference>
<feature type="domain" description="HTH myb-type" evidence="11">
    <location>
        <begin position="188"/>
        <end position="247"/>
    </location>
</feature>